<name>A0A0N7JHI4_9CAUL</name>
<proteinExistence type="predicted"/>
<dbReference type="Proteomes" id="UP000056905">
    <property type="component" value="Chromosome"/>
</dbReference>
<accession>A0A0N7JHI4</accession>
<dbReference type="KEGG" id="chq:AQ619_09040"/>
<dbReference type="EMBL" id="CP013002">
    <property type="protein sequence ID" value="ALL13482.1"/>
    <property type="molecule type" value="Genomic_DNA"/>
</dbReference>
<evidence type="ECO:0000313" key="1">
    <source>
        <dbReference type="EMBL" id="ALL13482.1"/>
    </source>
</evidence>
<evidence type="ECO:0000313" key="2">
    <source>
        <dbReference type="Proteomes" id="UP000056905"/>
    </source>
</evidence>
<protein>
    <submittedName>
        <fullName evidence="1">Uncharacterized protein</fullName>
    </submittedName>
</protein>
<gene>
    <name evidence="1" type="ORF">AQ619_09040</name>
</gene>
<keyword evidence="2" id="KW-1185">Reference proteome</keyword>
<dbReference type="RefSeq" id="WP_062146518.1">
    <property type="nucleotide sequence ID" value="NZ_CP013002.1"/>
</dbReference>
<dbReference type="AlphaFoldDB" id="A0A0N7JHI4"/>
<dbReference type="STRING" id="69395.AQ619_09040"/>
<sequence>MPILAPISAGELIDKITILRVKAQRIGDPAKEANVRKELALLEATAASHLPASAEIERLTGELTAVNAALWDVEDGKRDCERRQDFGPDFVALARRVYIENDQRAAIKRAINAAAGSEIVEEKSYKPYLDATGA</sequence>
<organism evidence="1 2">
    <name type="scientific">Caulobacter henricii</name>
    <dbReference type="NCBI Taxonomy" id="69395"/>
    <lineage>
        <taxon>Bacteria</taxon>
        <taxon>Pseudomonadati</taxon>
        <taxon>Pseudomonadota</taxon>
        <taxon>Alphaproteobacteria</taxon>
        <taxon>Caulobacterales</taxon>
        <taxon>Caulobacteraceae</taxon>
        <taxon>Caulobacter</taxon>
    </lineage>
</organism>
<dbReference type="InterPro" id="IPR046163">
    <property type="entry name" value="DUF6165"/>
</dbReference>
<reference evidence="1 2" key="1">
    <citation type="submission" date="2015-10" db="EMBL/GenBank/DDBJ databases">
        <title>Conservation of the essential genome among Caulobacter and Brevundimonas species.</title>
        <authorList>
            <person name="Scott D."/>
            <person name="Ely B."/>
        </authorList>
    </citation>
    <scope>NUCLEOTIDE SEQUENCE [LARGE SCALE GENOMIC DNA]</scope>
    <source>
        <strain evidence="1 2">CB4</strain>
    </source>
</reference>
<dbReference type="eggNOG" id="COG0859">
    <property type="taxonomic scope" value="Bacteria"/>
</dbReference>
<dbReference type="Pfam" id="PF19662">
    <property type="entry name" value="DUF6165"/>
    <property type="match status" value="1"/>
</dbReference>
<dbReference type="OrthoDB" id="9155693at2"/>